<dbReference type="EMBL" id="PXYH01000005">
    <property type="protein sequence ID" value="PSJ45546.1"/>
    <property type="molecule type" value="Genomic_DNA"/>
</dbReference>
<gene>
    <name evidence="2" type="ORF">C7I36_05320</name>
</gene>
<evidence type="ECO:0000313" key="3">
    <source>
        <dbReference type="Proteomes" id="UP000242181"/>
    </source>
</evidence>
<feature type="compositionally biased region" description="Basic residues" evidence="1">
    <location>
        <begin position="64"/>
        <end position="78"/>
    </location>
</feature>
<comment type="caution">
    <text evidence="2">The sequence shown here is derived from an EMBL/GenBank/DDBJ whole genome shotgun (WGS) entry which is preliminary data.</text>
</comment>
<accession>A0A2P7R5Q3</accession>
<keyword evidence="3" id="KW-1185">Reference proteome</keyword>
<name>A0A2P7R5Q3_9GAMM</name>
<feature type="compositionally biased region" description="Low complexity" evidence="1">
    <location>
        <begin position="9"/>
        <end position="22"/>
    </location>
</feature>
<feature type="compositionally biased region" description="Pro residues" evidence="1">
    <location>
        <begin position="23"/>
        <end position="62"/>
    </location>
</feature>
<evidence type="ECO:0000256" key="1">
    <source>
        <dbReference type="SAM" id="MobiDB-lite"/>
    </source>
</evidence>
<organism evidence="2 3">
    <name type="scientific">Zobellella taiwanensis</name>
    <dbReference type="NCBI Taxonomy" id="347535"/>
    <lineage>
        <taxon>Bacteria</taxon>
        <taxon>Pseudomonadati</taxon>
        <taxon>Pseudomonadota</taxon>
        <taxon>Gammaproteobacteria</taxon>
        <taxon>Aeromonadales</taxon>
        <taxon>Aeromonadaceae</taxon>
        <taxon>Zobellella</taxon>
    </lineage>
</organism>
<dbReference type="AlphaFoldDB" id="A0A2P7R5Q3"/>
<proteinExistence type="predicted"/>
<feature type="region of interest" description="Disordered" evidence="1">
    <location>
        <begin position="1"/>
        <end position="78"/>
    </location>
</feature>
<reference evidence="2 3" key="1">
    <citation type="submission" date="2018-03" db="EMBL/GenBank/DDBJ databases">
        <title>The draft genome of Zobellella taiwanensis JCM 13381.</title>
        <authorList>
            <person name="Liu L."/>
            <person name="Li L."/>
            <person name="Wang T."/>
            <person name="Zhang X."/>
            <person name="Liang L."/>
        </authorList>
    </citation>
    <scope>NUCLEOTIDE SEQUENCE [LARGE SCALE GENOMIC DNA]</scope>
    <source>
        <strain evidence="2 3">JCM 13381</strain>
    </source>
</reference>
<protein>
    <submittedName>
        <fullName evidence="2">Uncharacterized protein</fullName>
    </submittedName>
</protein>
<dbReference type="Proteomes" id="UP000242181">
    <property type="component" value="Unassembled WGS sequence"/>
</dbReference>
<evidence type="ECO:0000313" key="2">
    <source>
        <dbReference type="EMBL" id="PSJ45546.1"/>
    </source>
</evidence>
<sequence>MRHGVVNSGTWDWGIGTGTIPQSPIPNPQSPIPNPQSPIPNPQSPIPNPQSPIPNPQSPIPNPKSRKTKSRPKGRLFV</sequence>